<gene>
    <name evidence="12" type="primary">pflA</name>
    <name evidence="12" type="ORF">K4A83_18040</name>
</gene>
<evidence type="ECO:0000256" key="10">
    <source>
        <dbReference type="RuleBase" id="RU362053"/>
    </source>
</evidence>
<dbReference type="PIRSF" id="PIRSF000371">
    <property type="entry name" value="PFL_act_enz"/>
    <property type="match status" value="1"/>
</dbReference>
<protein>
    <recommendedName>
        <fullName evidence="3 10">Pyruvate formate-lyase-activating enzyme</fullName>
        <ecNumber evidence="10">1.97.1.4</ecNumber>
    </recommendedName>
</protein>
<dbReference type="InterPro" id="IPR012839">
    <property type="entry name" value="Organic_radical_activase"/>
</dbReference>
<keyword evidence="12" id="KW-0456">Lyase</keyword>
<evidence type="ECO:0000313" key="12">
    <source>
        <dbReference type="EMBL" id="MCW6038156.1"/>
    </source>
</evidence>
<dbReference type="InterPro" id="IPR007197">
    <property type="entry name" value="rSAM"/>
</dbReference>
<evidence type="ECO:0000256" key="5">
    <source>
        <dbReference type="ARBA" id="ARBA00022691"/>
    </source>
</evidence>
<dbReference type="PANTHER" id="PTHR30352">
    <property type="entry name" value="PYRUVATE FORMATE-LYASE-ACTIVATING ENZYME"/>
    <property type="match status" value="1"/>
</dbReference>
<dbReference type="InterPro" id="IPR012838">
    <property type="entry name" value="PFL1_activating"/>
</dbReference>
<dbReference type="InterPro" id="IPR013785">
    <property type="entry name" value="Aldolase_TIM"/>
</dbReference>
<dbReference type="GO" id="GO:0016829">
    <property type="term" value="F:lyase activity"/>
    <property type="evidence" value="ECO:0007669"/>
    <property type="project" value="UniProtKB-KW"/>
</dbReference>
<reference evidence="12 13" key="1">
    <citation type="submission" date="2021-08" db="EMBL/GenBank/DDBJ databases">
        <title>Draft genome sequence of Spirulina subsalsa with high tolerance to salinity and hype-accumulation of phycocyanin.</title>
        <authorList>
            <person name="Pei H."/>
            <person name="Jiang L."/>
        </authorList>
    </citation>
    <scope>NUCLEOTIDE SEQUENCE [LARGE SCALE GENOMIC DNA]</scope>
    <source>
        <strain evidence="12 13">FACHB-351</strain>
    </source>
</reference>
<dbReference type="Pfam" id="PF04055">
    <property type="entry name" value="Radical_SAM"/>
    <property type="match status" value="1"/>
</dbReference>
<keyword evidence="12" id="KW-0067">ATP-binding</keyword>
<evidence type="ECO:0000256" key="6">
    <source>
        <dbReference type="ARBA" id="ARBA00022723"/>
    </source>
</evidence>
<dbReference type="Proteomes" id="UP001526426">
    <property type="component" value="Unassembled WGS sequence"/>
</dbReference>
<evidence type="ECO:0000313" key="13">
    <source>
        <dbReference type="Proteomes" id="UP001526426"/>
    </source>
</evidence>
<evidence type="ECO:0000256" key="8">
    <source>
        <dbReference type="ARBA" id="ARBA00023004"/>
    </source>
</evidence>
<dbReference type="InterPro" id="IPR001989">
    <property type="entry name" value="Radical_activat_CS"/>
</dbReference>
<evidence type="ECO:0000256" key="7">
    <source>
        <dbReference type="ARBA" id="ARBA00023002"/>
    </source>
</evidence>
<comment type="cofactor">
    <cofactor evidence="10">
        <name>[4Fe-4S] cluster</name>
        <dbReference type="ChEBI" id="CHEBI:49883"/>
    </cofactor>
    <text evidence="10">Binds 1 [4Fe-4S] cluster. The cluster is coordinated with 3 cysteines and an exchangeable S-adenosyl-L-methionine.</text>
</comment>
<dbReference type="CDD" id="cd01335">
    <property type="entry name" value="Radical_SAM"/>
    <property type="match status" value="1"/>
</dbReference>
<keyword evidence="10" id="KW-0963">Cytoplasm</keyword>
<comment type="similarity">
    <text evidence="2 10">Belongs to the organic radical-activating enzymes family.</text>
</comment>
<keyword evidence="5 10" id="KW-0949">S-adenosyl-L-methionine</keyword>
<evidence type="ECO:0000256" key="1">
    <source>
        <dbReference type="ARBA" id="ARBA00003141"/>
    </source>
</evidence>
<feature type="domain" description="Radical SAM core" evidence="11">
    <location>
        <begin position="50"/>
        <end position="274"/>
    </location>
</feature>
<dbReference type="EC" id="1.97.1.4" evidence="10"/>
<keyword evidence="8 10" id="KW-0408">Iron</keyword>
<organism evidence="12 13">
    <name type="scientific">Spirulina subsalsa FACHB-351</name>
    <dbReference type="NCBI Taxonomy" id="234711"/>
    <lineage>
        <taxon>Bacteria</taxon>
        <taxon>Bacillati</taxon>
        <taxon>Cyanobacteriota</taxon>
        <taxon>Cyanophyceae</taxon>
        <taxon>Spirulinales</taxon>
        <taxon>Spirulinaceae</taxon>
        <taxon>Spirulina</taxon>
    </lineage>
</organism>
<keyword evidence="6 10" id="KW-0479">Metal-binding</keyword>
<dbReference type="InterPro" id="IPR034457">
    <property type="entry name" value="Organic_radical-activating"/>
</dbReference>
<dbReference type="SFLD" id="SFLDG01066">
    <property type="entry name" value="organic_radical-activating_enz"/>
    <property type="match status" value="1"/>
</dbReference>
<dbReference type="SFLD" id="SFLDG01067">
    <property type="entry name" value="SPASM/twitch_domain_containing"/>
    <property type="match status" value="1"/>
</dbReference>
<dbReference type="SUPFAM" id="SSF102114">
    <property type="entry name" value="Radical SAM enzymes"/>
    <property type="match status" value="1"/>
</dbReference>
<dbReference type="GO" id="GO:0043365">
    <property type="term" value="F:[formate-C-acetyltransferase]-activating enzyme activity"/>
    <property type="evidence" value="ECO:0007669"/>
    <property type="project" value="UniProtKB-EC"/>
</dbReference>
<keyword evidence="7 10" id="KW-0560">Oxidoreductase</keyword>
<keyword evidence="13" id="KW-1185">Reference proteome</keyword>
<evidence type="ECO:0000256" key="9">
    <source>
        <dbReference type="ARBA" id="ARBA00023014"/>
    </source>
</evidence>
<evidence type="ECO:0000256" key="2">
    <source>
        <dbReference type="ARBA" id="ARBA00009777"/>
    </source>
</evidence>
<dbReference type="PROSITE" id="PS51918">
    <property type="entry name" value="RADICAL_SAM"/>
    <property type="match status" value="1"/>
</dbReference>
<dbReference type="EMBL" id="JAIHOM010000113">
    <property type="protein sequence ID" value="MCW6038156.1"/>
    <property type="molecule type" value="Genomic_DNA"/>
</dbReference>
<keyword evidence="9 10" id="KW-0411">Iron-sulfur</keyword>
<comment type="subcellular location">
    <subcellularLocation>
        <location evidence="10">Cytoplasm</location>
    </subcellularLocation>
</comment>
<dbReference type="PANTHER" id="PTHR30352:SF5">
    <property type="entry name" value="PYRUVATE FORMATE-LYASE 1-ACTIVATING ENZYME"/>
    <property type="match status" value="1"/>
</dbReference>
<dbReference type="Gene3D" id="3.20.20.70">
    <property type="entry name" value="Aldolase class I"/>
    <property type="match status" value="1"/>
</dbReference>
<evidence type="ECO:0000259" key="11">
    <source>
        <dbReference type="PROSITE" id="PS51918"/>
    </source>
</evidence>
<comment type="catalytic activity">
    <reaction evidence="10">
        <text>glycyl-[formate C-acetyltransferase] + reduced [flavodoxin] + S-adenosyl-L-methionine = glycin-2-yl radical-[formate C-acetyltransferase] + semiquinone [flavodoxin] + 5'-deoxyadenosine + L-methionine + H(+)</text>
        <dbReference type="Rhea" id="RHEA:19225"/>
        <dbReference type="Rhea" id="RHEA-COMP:10622"/>
        <dbReference type="Rhea" id="RHEA-COMP:12190"/>
        <dbReference type="Rhea" id="RHEA-COMP:12191"/>
        <dbReference type="Rhea" id="RHEA-COMP:14480"/>
        <dbReference type="ChEBI" id="CHEBI:15378"/>
        <dbReference type="ChEBI" id="CHEBI:17319"/>
        <dbReference type="ChEBI" id="CHEBI:29947"/>
        <dbReference type="ChEBI" id="CHEBI:32722"/>
        <dbReference type="ChEBI" id="CHEBI:57618"/>
        <dbReference type="ChEBI" id="CHEBI:57844"/>
        <dbReference type="ChEBI" id="CHEBI:59789"/>
        <dbReference type="ChEBI" id="CHEBI:140311"/>
        <dbReference type="EC" id="1.97.1.4"/>
    </reaction>
</comment>
<proteinExistence type="inferred from homology"/>
<keyword evidence="12" id="KW-0670">Pyruvate</keyword>
<evidence type="ECO:0000256" key="3">
    <source>
        <dbReference type="ARBA" id="ARBA00021356"/>
    </source>
</evidence>
<sequence length="276" mass="30877">MTIISDSRLPQIPGFPTSEVIQQALSMRDRTPPAPVQVGRIHSIETCGTVDGPGIRFVIFTQGCPLRCLYCHNPDCQTINDDATVTTVDEIMARIKQTKNYLRNGGVTISGGEPLMQPGFVAEIFERCHQIDLHTALDTSGYIAPELAEPVLKNTDLVLLDIKSYHPDLFRKVTSVSIEPTLKFARYLAKIGKPTWVRFVLVPGLTDIEENVVSLAKFVSSLGNVEKVEILPFHKMGEYKWQQMGLPYVLGDTQPPTPEQLDHVIQIFRDYRLTTV</sequence>
<comment type="function">
    <text evidence="1 10">Activation of pyruvate formate-lyase under anaerobic conditions by generation of an organic free radical, using S-adenosylmethionine and reduced flavodoxin as cosubstrates to produce 5'-deoxy-adenosine.</text>
</comment>
<accession>A0ABT3L9G9</accession>
<evidence type="ECO:0000256" key="4">
    <source>
        <dbReference type="ARBA" id="ARBA00022485"/>
    </source>
</evidence>
<dbReference type="GO" id="GO:0005524">
    <property type="term" value="F:ATP binding"/>
    <property type="evidence" value="ECO:0007669"/>
    <property type="project" value="UniProtKB-KW"/>
</dbReference>
<dbReference type="NCBIfam" id="TIGR02493">
    <property type="entry name" value="PFLA"/>
    <property type="match status" value="1"/>
</dbReference>
<dbReference type="SFLD" id="SFLDS00029">
    <property type="entry name" value="Radical_SAM"/>
    <property type="match status" value="1"/>
</dbReference>
<keyword evidence="12" id="KW-0547">Nucleotide-binding</keyword>
<name>A0ABT3L9G9_9CYAN</name>
<keyword evidence="4 10" id="KW-0004">4Fe-4S</keyword>
<dbReference type="PROSITE" id="PS01087">
    <property type="entry name" value="RADICAL_ACTIVATING"/>
    <property type="match status" value="1"/>
</dbReference>
<dbReference type="InterPro" id="IPR058240">
    <property type="entry name" value="rSAM_sf"/>
</dbReference>
<comment type="caution">
    <text evidence="12">The sequence shown here is derived from an EMBL/GenBank/DDBJ whole genome shotgun (WGS) entry which is preliminary data.</text>
</comment>